<feature type="transmembrane region" description="Helical" evidence="1">
    <location>
        <begin position="45"/>
        <end position="65"/>
    </location>
</feature>
<name>A0A2C9WHD5_MANES</name>
<keyword evidence="1" id="KW-0472">Membrane</keyword>
<dbReference type="AlphaFoldDB" id="A0A2C9WHD5"/>
<keyword evidence="1" id="KW-1133">Transmembrane helix</keyword>
<organism evidence="2">
    <name type="scientific">Manihot esculenta</name>
    <name type="common">Cassava</name>
    <name type="synonym">Jatropha manihot</name>
    <dbReference type="NCBI Taxonomy" id="3983"/>
    <lineage>
        <taxon>Eukaryota</taxon>
        <taxon>Viridiplantae</taxon>
        <taxon>Streptophyta</taxon>
        <taxon>Embryophyta</taxon>
        <taxon>Tracheophyta</taxon>
        <taxon>Spermatophyta</taxon>
        <taxon>Magnoliopsida</taxon>
        <taxon>eudicotyledons</taxon>
        <taxon>Gunneridae</taxon>
        <taxon>Pentapetalae</taxon>
        <taxon>rosids</taxon>
        <taxon>fabids</taxon>
        <taxon>Malpighiales</taxon>
        <taxon>Euphorbiaceae</taxon>
        <taxon>Crotonoideae</taxon>
        <taxon>Manihoteae</taxon>
        <taxon>Manihot</taxon>
    </lineage>
</organism>
<proteinExistence type="predicted"/>
<sequence length="75" mass="8570">MGPLMQPNYHMFVRFSHVYGCFWILFTGPLLSHELSSVTDKRNPAPFYSLGIALIFVSTLNIEILKSDLLLLLEI</sequence>
<feature type="transmembrane region" description="Helical" evidence="1">
    <location>
        <begin position="12"/>
        <end position="33"/>
    </location>
</feature>
<protein>
    <submittedName>
        <fullName evidence="2">Uncharacterized protein</fullName>
    </submittedName>
</protein>
<keyword evidence="1" id="KW-0812">Transmembrane</keyword>
<dbReference type="EMBL" id="CM004387">
    <property type="protein sequence ID" value="OAY59433.1"/>
    <property type="molecule type" value="Genomic_DNA"/>
</dbReference>
<accession>A0A2C9WHD5</accession>
<gene>
    <name evidence="2" type="ORF">MANES_01G032200</name>
</gene>
<reference evidence="2" key="1">
    <citation type="submission" date="2016-02" db="EMBL/GenBank/DDBJ databases">
        <title>WGS assembly of Manihot esculenta.</title>
        <authorList>
            <person name="Bredeson J.V."/>
            <person name="Prochnik S.E."/>
            <person name="Lyons J.B."/>
            <person name="Schmutz J."/>
            <person name="Grimwood J."/>
            <person name="Vrebalov J."/>
            <person name="Bart R.S."/>
            <person name="Amuge T."/>
            <person name="Ferguson M.E."/>
            <person name="Green R."/>
            <person name="Putnam N."/>
            <person name="Stites J."/>
            <person name="Rounsley S."/>
            <person name="Rokhsar D.S."/>
        </authorList>
    </citation>
    <scope>NUCLEOTIDE SEQUENCE [LARGE SCALE GENOMIC DNA]</scope>
    <source>
        <tissue evidence="2">Leaf</tissue>
    </source>
</reference>
<evidence type="ECO:0000313" key="2">
    <source>
        <dbReference type="EMBL" id="OAY59433.1"/>
    </source>
</evidence>
<evidence type="ECO:0000256" key="1">
    <source>
        <dbReference type="SAM" id="Phobius"/>
    </source>
</evidence>